<dbReference type="Proteomes" id="UP001176517">
    <property type="component" value="Unassembled WGS sequence"/>
</dbReference>
<accession>A0AAN6JNL1</accession>
<reference evidence="1" key="1">
    <citation type="journal article" date="2023" name="PhytoFront">
        <title>Draft Genome Resources of Seven Strains of Tilletia horrida, Causal Agent of Kernel Smut of Rice.</title>
        <authorList>
            <person name="Khanal S."/>
            <person name="Antony Babu S."/>
            <person name="Zhou X.G."/>
        </authorList>
    </citation>
    <scope>NUCLEOTIDE SEQUENCE</scope>
    <source>
        <strain evidence="1">TX6</strain>
    </source>
</reference>
<feature type="non-terminal residue" evidence="1">
    <location>
        <position position="142"/>
    </location>
</feature>
<dbReference type="InterPro" id="IPR035901">
    <property type="entry name" value="GIY-YIG_endonuc_sf"/>
</dbReference>
<name>A0AAN6JNL1_9BASI</name>
<dbReference type="SUPFAM" id="SSF82771">
    <property type="entry name" value="GIY-YIG endonuclease"/>
    <property type="match status" value="1"/>
</dbReference>
<evidence type="ECO:0000313" key="1">
    <source>
        <dbReference type="EMBL" id="KAK0541970.1"/>
    </source>
</evidence>
<dbReference type="EMBL" id="JAPDMZ010000670">
    <property type="protein sequence ID" value="KAK0541970.1"/>
    <property type="molecule type" value="Genomic_DNA"/>
</dbReference>
<sequence>SNIDGLRIEDLLKVAHCGATARIADFPGIYLLTPDDSTVYVGQSMSILDRIRNYGRGEGTDRKINAVLDNLGNLLLDTIIDLARYARVTFYLNMFYLDGLYSEVSIMSTLKEVVAQIANSQALDADDGDFGGLLSDEYGDNE</sequence>
<comment type="caution">
    <text evidence="1">The sequence shown here is derived from an EMBL/GenBank/DDBJ whole genome shotgun (WGS) entry which is preliminary data.</text>
</comment>
<evidence type="ECO:0008006" key="3">
    <source>
        <dbReference type="Google" id="ProtNLM"/>
    </source>
</evidence>
<dbReference type="CDD" id="cd00719">
    <property type="entry name" value="GIY-YIG_SF"/>
    <property type="match status" value="1"/>
</dbReference>
<proteinExistence type="predicted"/>
<protein>
    <recommendedName>
        <fullName evidence="3">GIY-YIG domain-containing protein</fullName>
    </recommendedName>
</protein>
<evidence type="ECO:0000313" key="2">
    <source>
        <dbReference type="Proteomes" id="UP001176517"/>
    </source>
</evidence>
<gene>
    <name evidence="1" type="ORF">OC846_006887</name>
</gene>
<dbReference type="AlphaFoldDB" id="A0AAN6JNL1"/>
<organism evidence="1 2">
    <name type="scientific">Tilletia horrida</name>
    <dbReference type="NCBI Taxonomy" id="155126"/>
    <lineage>
        <taxon>Eukaryota</taxon>
        <taxon>Fungi</taxon>
        <taxon>Dikarya</taxon>
        <taxon>Basidiomycota</taxon>
        <taxon>Ustilaginomycotina</taxon>
        <taxon>Exobasidiomycetes</taxon>
        <taxon>Tilletiales</taxon>
        <taxon>Tilletiaceae</taxon>
        <taxon>Tilletia</taxon>
    </lineage>
</organism>
<keyword evidence="2" id="KW-1185">Reference proteome</keyword>
<feature type="non-terminal residue" evidence="1">
    <location>
        <position position="1"/>
    </location>
</feature>